<keyword evidence="6 9" id="KW-0472">Membrane</keyword>
<dbReference type="Proteomes" id="UP000694865">
    <property type="component" value="Unplaced"/>
</dbReference>
<gene>
    <name evidence="11" type="primary">LOC102808790</name>
</gene>
<feature type="transmembrane region" description="Helical" evidence="9">
    <location>
        <begin position="66"/>
        <end position="91"/>
    </location>
</feature>
<feature type="transmembrane region" description="Helical" evidence="9">
    <location>
        <begin position="36"/>
        <end position="59"/>
    </location>
</feature>
<evidence type="ECO:0000256" key="6">
    <source>
        <dbReference type="ARBA" id="ARBA00023136"/>
    </source>
</evidence>
<evidence type="ECO:0000256" key="7">
    <source>
        <dbReference type="ARBA" id="ARBA00044525"/>
    </source>
</evidence>
<dbReference type="InterPro" id="IPR007237">
    <property type="entry name" value="CD20-like"/>
</dbReference>
<feature type="region of interest" description="Disordered" evidence="8">
    <location>
        <begin position="166"/>
        <end position="189"/>
    </location>
</feature>
<comment type="subcellular location">
    <subcellularLocation>
        <location evidence="2">Cytoplasm</location>
    </subcellularLocation>
    <subcellularLocation>
        <location evidence="1">Membrane</location>
        <topology evidence="1">Multi-pass membrane protein</topology>
    </subcellularLocation>
</comment>
<evidence type="ECO:0000256" key="3">
    <source>
        <dbReference type="ARBA" id="ARBA00022490"/>
    </source>
</evidence>
<sequence length="189" mass="21057">MCSVITTLAVLAVTHIMLGLISFGVGAISSSRAVMWLAHTVSPVWSGACFIICGVLGLACAKRKTAYMIMCFTAFSFVSLITAIVSIQLLRIGLVNHTSDGQTYAKEKQDILIILALTTAGLECVNSIVSSFMSCLVARMLKKKTLKGRRERYVTREQLLQQRQAQIREQQADEERKREEERRRMGIKL</sequence>
<dbReference type="Pfam" id="PF04103">
    <property type="entry name" value="CD20"/>
    <property type="match status" value="1"/>
</dbReference>
<evidence type="ECO:0000256" key="5">
    <source>
        <dbReference type="ARBA" id="ARBA00022989"/>
    </source>
</evidence>
<accession>A0ABM0M702</accession>
<dbReference type="InterPro" id="IPR037661">
    <property type="entry name" value="TMEM196"/>
</dbReference>
<keyword evidence="5 9" id="KW-1133">Transmembrane helix</keyword>
<keyword evidence="10" id="KW-1185">Reference proteome</keyword>
<feature type="compositionally biased region" description="Basic and acidic residues" evidence="8">
    <location>
        <begin position="170"/>
        <end position="189"/>
    </location>
</feature>
<protein>
    <recommendedName>
        <fullName evidence="7">Transmembrane protein 196</fullName>
    </recommendedName>
</protein>
<evidence type="ECO:0000256" key="1">
    <source>
        <dbReference type="ARBA" id="ARBA00004141"/>
    </source>
</evidence>
<keyword evidence="3" id="KW-0963">Cytoplasm</keyword>
<dbReference type="GeneID" id="102808790"/>
<evidence type="ECO:0000256" key="2">
    <source>
        <dbReference type="ARBA" id="ARBA00004496"/>
    </source>
</evidence>
<evidence type="ECO:0000256" key="8">
    <source>
        <dbReference type="SAM" id="MobiDB-lite"/>
    </source>
</evidence>
<feature type="transmembrane region" description="Helical" evidence="9">
    <location>
        <begin position="111"/>
        <end position="141"/>
    </location>
</feature>
<proteinExistence type="predicted"/>
<dbReference type="PANTHER" id="PTHR28681">
    <property type="entry name" value="TRANSMEMBRANE PROTEIN 196"/>
    <property type="match status" value="1"/>
</dbReference>
<evidence type="ECO:0000256" key="9">
    <source>
        <dbReference type="SAM" id="Phobius"/>
    </source>
</evidence>
<evidence type="ECO:0000313" key="10">
    <source>
        <dbReference type="Proteomes" id="UP000694865"/>
    </source>
</evidence>
<keyword evidence="4 9" id="KW-0812">Transmembrane</keyword>
<dbReference type="RefSeq" id="XP_006815793.1">
    <property type="nucleotide sequence ID" value="XM_006815730.1"/>
</dbReference>
<name>A0ABM0M702_SACKO</name>
<dbReference type="PANTHER" id="PTHR28681:SF1">
    <property type="entry name" value="TRANSMEMBRANE PROTEIN 196"/>
    <property type="match status" value="1"/>
</dbReference>
<evidence type="ECO:0000313" key="11">
    <source>
        <dbReference type="RefSeq" id="XP_006815793.1"/>
    </source>
</evidence>
<evidence type="ECO:0000256" key="4">
    <source>
        <dbReference type="ARBA" id="ARBA00022692"/>
    </source>
</evidence>
<organism evidence="10 11">
    <name type="scientific">Saccoglossus kowalevskii</name>
    <name type="common">Acorn worm</name>
    <dbReference type="NCBI Taxonomy" id="10224"/>
    <lineage>
        <taxon>Eukaryota</taxon>
        <taxon>Metazoa</taxon>
        <taxon>Hemichordata</taxon>
        <taxon>Enteropneusta</taxon>
        <taxon>Harrimaniidae</taxon>
        <taxon>Saccoglossus</taxon>
    </lineage>
</organism>
<reference evidence="11" key="1">
    <citation type="submission" date="2025-08" db="UniProtKB">
        <authorList>
            <consortium name="RefSeq"/>
        </authorList>
    </citation>
    <scope>IDENTIFICATION</scope>
    <source>
        <tissue evidence="11">Testes</tissue>
    </source>
</reference>